<proteinExistence type="predicted"/>
<feature type="domain" description="DUF306" evidence="3">
    <location>
        <begin position="156"/>
        <end position="267"/>
    </location>
</feature>
<dbReference type="Gene3D" id="2.40.128.270">
    <property type="match status" value="2"/>
</dbReference>
<gene>
    <name evidence="4" type="ORF">BJ987_003656</name>
</gene>
<dbReference type="EMBL" id="JAGGMR010000001">
    <property type="protein sequence ID" value="MBP2190755.1"/>
    <property type="molecule type" value="Genomic_DNA"/>
</dbReference>
<dbReference type="Proteomes" id="UP001519325">
    <property type="component" value="Unassembled WGS sequence"/>
</dbReference>
<evidence type="ECO:0000256" key="2">
    <source>
        <dbReference type="SAM" id="SignalP"/>
    </source>
</evidence>
<evidence type="ECO:0000256" key="1">
    <source>
        <dbReference type="SAM" id="MobiDB-lite"/>
    </source>
</evidence>
<keyword evidence="5" id="KW-1185">Reference proteome</keyword>
<dbReference type="PANTHER" id="PTHR35535">
    <property type="entry name" value="HEAT SHOCK PROTEIN HSLJ"/>
    <property type="match status" value="1"/>
</dbReference>
<evidence type="ECO:0000259" key="3">
    <source>
        <dbReference type="Pfam" id="PF03724"/>
    </source>
</evidence>
<protein>
    <submittedName>
        <fullName evidence="4">Heat shock protein HslJ</fullName>
    </submittedName>
</protein>
<dbReference type="PANTHER" id="PTHR35535:SF2">
    <property type="entry name" value="DUF306 DOMAIN-CONTAINING PROTEIN"/>
    <property type="match status" value="1"/>
</dbReference>
<dbReference type="InterPro" id="IPR053147">
    <property type="entry name" value="Hsp_HslJ-like"/>
</dbReference>
<evidence type="ECO:0000313" key="4">
    <source>
        <dbReference type="EMBL" id="MBP2190755.1"/>
    </source>
</evidence>
<feature type="domain" description="DUF306" evidence="3">
    <location>
        <begin position="46"/>
        <end position="145"/>
    </location>
</feature>
<accession>A0ABS4QGC9</accession>
<keyword evidence="2" id="KW-0732">Signal</keyword>
<dbReference type="InterPro" id="IPR005184">
    <property type="entry name" value="DUF306_Meta_HslJ"/>
</dbReference>
<keyword evidence="4" id="KW-0346">Stress response</keyword>
<evidence type="ECO:0000313" key="5">
    <source>
        <dbReference type="Proteomes" id="UP001519325"/>
    </source>
</evidence>
<sequence>MSAKFVRYVPILLLACAAAACDSGGSGSTDPTTTTTTPASPATPLGHTYISKEVKGPQIPGGGPLSLTFTGDRVSATAGCNTGSAPVTLDDHILAVGQLATTLIGCEGDRGRADEWMTALLSSGPTWELKDNTLTLKNQEQTVTLLDKKIADPDRPLEGTVWRVTELLTPDARISSVAIAESKPTLTFRDSGVSGSTGCNKLAAKAPITKTGTETTITIDDLGTTKMVCQPDVMEVETGVLKVVTGTMTATIDAGTLTLRNPNGHGLTLRAE</sequence>
<dbReference type="Pfam" id="PF03724">
    <property type="entry name" value="META"/>
    <property type="match status" value="2"/>
</dbReference>
<feature type="compositionally biased region" description="Low complexity" evidence="1">
    <location>
        <begin position="25"/>
        <end position="44"/>
    </location>
</feature>
<dbReference type="InterPro" id="IPR038670">
    <property type="entry name" value="HslJ-like_sf"/>
</dbReference>
<reference evidence="4 5" key="1">
    <citation type="submission" date="2021-03" db="EMBL/GenBank/DDBJ databases">
        <title>Sequencing the genomes of 1000 actinobacteria strains.</title>
        <authorList>
            <person name="Klenk H.-P."/>
        </authorList>
    </citation>
    <scope>NUCLEOTIDE SEQUENCE [LARGE SCALE GENOMIC DNA]</scope>
    <source>
        <strain evidence="4 5">DSM 45516</strain>
    </source>
</reference>
<organism evidence="4 5">
    <name type="scientific">Nocardia goodfellowii</name>
    <dbReference type="NCBI Taxonomy" id="882446"/>
    <lineage>
        <taxon>Bacteria</taxon>
        <taxon>Bacillati</taxon>
        <taxon>Actinomycetota</taxon>
        <taxon>Actinomycetes</taxon>
        <taxon>Mycobacteriales</taxon>
        <taxon>Nocardiaceae</taxon>
        <taxon>Nocardia</taxon>
    </lineage>
</organism>
<feature type="region of interest" description="Disordered" evidence="1">
    <location>
        <begin position="25"/>
        <end position="47"/>
    </location>
</feature>
<dbReference type="PROSITE" id="PS51257">
    <property type="entry name" value="PROKAR_LIPOPROTEIN"/>
    <property type="match status" value="1"/>
</dbReference>
<feature type="chain" id="PRO_5045678069" evidence="2">
    <location>
        <begin position="21"/>
        <end position="272"/>
    </location>
</feature>
<name>A0ABS4QGC9_9NOCA</name>
<comment type="caution">
    <text evidence="4">The sequence shown here is derived from an EMBL/GenBank/DDBJ whole genome shotgun (WGS) entry which is preliminary data.</text>
</comment>
<dbReference type="RefSeq" id="WP_209891329.1">
    <property type="nucleotide sequence ID" value="NZ_JAGGMR010000001.1"/>
</dbReference>
<feature type="signal peptide" evidence="2">
    <location>
        <begin position="1"/>
        <end position="20"/>
    </location>
</feature>